<reference evidence="4" key="2">
    <citation type="submission" date="2016-11" db="UniProtKB">
        <authorList>
            <consortium name="WormBaseParasite"/>
        </authorList>
    </citation>
    <scope>IDENTIFICATION</scope>
</reference>
<dbReference type="AlphaFoldDB" id="A0A1I7VNV0"/>
<feature type="compositionally biased region" description="Basic and acidic residues" evidence="1">
    <location>
        <begin position="48"/>
        <end position="89"/>
    </location>
</feature>
<accession>A0A1I7VNV0</accession>
<dbReference type="CTD" id="9946390"/>
<dbReference type="GeneID" id="9946390"/>
<feature type="compositionally biased region" description="Polar residues" evidence="1">
    <location>
        <begin position="91"/>
        <end position="106"/>
    </location>
</feature>
<proteinExistence type="predicted"/>
<accession>A0A1S0TTC5</accession>
<evidence type="ECO:0000313" key="2">
    <source>
        <dbReference type="EMBL" id="EFO19533.1"/>
    </source>
</evidence>
<dbReference type="KEGG" id="loa:LOAG_08957"/>
<sequence length="160" mass="19164">MDSGRGEEFDALYAKEREKRIGREQLRRKRYDIQKKDGLKNVKRIDAKSIRDVLRKRLKRERIDNQHQQQDDKTNYRSDNVDNENDRSNSQRKSYNYKNHGGQQVQAMKKEKKKGSLFRAKLRELSMSSRTRRKKELDSLRTESTQEPSSGKNFKFKQLP</sequence>
<evidence type="ECO:0000313" key="3">
    <source>
        <dbReference type="Proteomes" id="UP000095285"/>
    </source>
</evidence>
<dbReference type="WBParaSite" id="EN70_4636">
    <property type="protein sequence ID" value="EN70_4636"/>
    <property type="gene ID" value="EN70_4636"/>
</dbReference>
<organism evidence="3 4">
    <name type="scientific">Loa loa</name>
    <name type="common">Eye worm</name>
    <name type="synonym">Filaria loa</name>
    <dbReference type="NCBI Taxonomy" id="7209"/>
    <lineage>
        <taxon>Eukaryota</taxon>
        <taxon>Metazoa</taxon>
        <taxon>Ecdysozoa</taxon>
        <taxon>Nematoda</taxon>
        <taxon>Chromadorea</taxon>
        <taxon>Rhabditida</taxon>
        <taxon>Spirurina</taxon>
        <taxon>Spiruromorpha</taxon>
        <taxon>Filarioidea</taxon>
        <taxon>Onchocercidae</taxon>
        <taxon>Loa</taxon>
    </lineage>
</organism>
<dbReference type="Proteomes" id="UP000095285">
    <property type="component" value="Unassembled WGS sequence"/>
</dbReference>
<dbReference type="OMA" id="SYYGRIT"/>
<name>A0A1I7VNV0_LOALO</name>
<feature type="compositionally biased region" description="Polar residues" evidence="1">
    <location>
        <begin position="142"/>
        <end position="152"/>
    </location>
</feature>
<dbReference type="RefSeq" id="XP_003144535.1">
    <property type="nucleotide sequence ID" value="XM_003144487.1"/>
</dbReference>
<feature type="region of interest" description="Disordered" evidence="1">
    <location>
        <begin position="48"/>
        <end position="160"/>
    </location>
</feature>
<reference evidence="2 3" key="1">
    <citation type="submission" date="2012-04" db="EMBL/GenBank/DDBJ databases">
        <title>The Genome Sequence of Loa loa.</title>
        <authorList>
            <consortium name="The Broad Institute Genome Sequencing Platform"/>
            <consortium name="Broad Institute Genome Sequencing Center for Infectious Disease"/>
            <person name="Nutman T.B."/>
            <person name="Fink D.L."/>
            <person name="Russ C."/>
            <person name="Young S."/>
            <person name="Zeng Q."/>
            <person name="Gargeya S."/>
            <person name="Alvarado L."/>
            <person name="Berlin A."/>
            <person name="Chapman S.B."/>
            <person name="Chen Z."/>
            <person name="Freedman E."/>
            <person name="Gellesch M."/>
            <person name="Goldberg J."/>
            <person name="Griggs A."/>
            <person name="Gujja S."/>
            <person name="Heilman E.R."/>
            <person name="Heiman D."/>
            <person name="Howarth C."/>
            <person name="Mehta T."/>
            <person name="Neiman D."/>
            <person name="Pearson M."/>
            <person name="Roberts A."/>
            <person name="Saif S."/>
            <person name="Shea T."/>
            <person name="Shenoy N."/>
            <person name="Sisk P."/>
            <person name="Stolte C."/>
            <person name="Sykes S."/>
            <person name="White J."/>
            <person name="Yandava C."/>
            <person name="Haas B."/>
            <person name="Henn M.R."/>
            <person name="Nusbaum C."/>
            <person name="Birren B."/>
        </authorList>
    </citation>
    <scope>NUCLEOTIDE SEQUENCE [LARGE SCALE GENOMIC DNA]</scope>
</reference>
<keyword evidence="3" id="KW-1185">Reference proteome</keyword>
<evidence type="ECO:0000313" key="4">
    <source>
        <dbReference type="WBParaSite" id="EN70_4636"/>
    </source>
</evidence>
<dbReference type="OrthoDB" id="10415958at2759"/>
<evidence type="ECO:0000256" key="1">
    <source>
        <dbReference type="SAM" id="MobiDB-lite"/>
    </source>
</evidence>
<protein>
    <submittedName>
        <fullName evidence="4">Nucleolar protein 14</fullName>
    </submittedName>
</protein>
<gene>
    <name evidence="2 4" type="ORF">LOAG_08957</name>
</gene>
<dbReference type="EMBL" id="JH712339">
    <property type="protein sequence ID" value="EFO19533.1"/>
    <property type="molecule type" value="Genomic_DNA"/>
</dbReference>